<reference evidence="2 3" key="1">
    <citation type="submission" date="2020-04" db="EMBL/GenBank/DDBJ databases">
        <title>Paraburkholderia sp. RP-4-7 isolated from soil.</title>
        <authorList>
            <person name="Dahal R.H."/>
        </authorList>
    </citation>
    <scope>NUCLEOTIDE SEQUENCE [LARGE SCALE GENOMIC DNA]</scope>
    <source>
        <strain evidence="2 3">RP-4-7</strain>
    </source>
</reference>
<dbReference type="PANTHER" id="PTHR47197">
    <property type="entry name" value="PROTEIN NIRF"/>
    <property type="match status" value="1"/>
</dbReference>
<dbReference type="AlphaFoldDB" id="A0A848IQY1"/>
<organism evidence="2 3">
    <name type="scientific">Paraburkholderia polaris</name>
    <dbReference type="NCBI Taxonomy" id="2728848"/>
    <lineage>
        <taxon>Bacteria</taxon>
        <taxon>Pseudomonadati</taxon>
        <taxon>Pseudomonadota</taxon>
        <taxon>Betaproteobacteria</taxon>
        <taxon>Burkholderiales</taxon>
        <taxon>Burkholderiaceae</taxon>
        <taxon>Paraburkholderia</taxon>
    </lineage>
</organism>
<gene>
    <name evidence="2" type="ORF">HHL24_36810</name>
</gene>
<feature type="signal peptide" evidence="1">
    <location>
        <begin position="1"/>
        <end position="32"/>
    </location>
</feature>
<dbReference type="InterPro" id="IPR011044">
    <property type="entry name" value="Quino_amine_DH_bsu"/>
</dbReference>
<name>A0A848IQY1_9BURK</name>
<evidence type="ECO:0000256" key="1">
    <source>
        <dbReference type="SAM" id="SignalP"/>
    </source>
</evidence>
<protein>
    <submittedName>
        <fullName evidence="2">YncE family protein</fullName>
    </submittedName>
</protein>
<keyword evidence="3" id="KW-1185">Reference proteome</keyword>
<evidence type="ECO:0000313" key="3">
    <source>
        <dbReference type="Proteomes" id="UP000544134"/>
    </source>
</evidence>
<sequence length="485" mass="49304">MKRVNSHFLASVVTQTSAVFAILFTQCGGAQATVLYTDNVPTDGLNVINSGASQTLITTLQTPAGEGIAVSPDGSEVVTVGISGNAAPILSVTNGSTSALVSQLSLTSAAVSGLVLSPDGKRAFVLQTFDDGTNHIIVVDLTSNTQVKDQQLSLIGNAMGMAITSDGTKLFVLDNSGPTQVLDTTSLAVLASIAPPAGGVYRVATSPTMGSAYVLDGTGGFVQVINTATYAVQTISLPASGANNVAVSPNGKTLYLTSSGSYSMVDTTSFAVTKVALPNGLNQAIPNALTVAFTPDGKSAYFLASYFQPRQPVTAQLLVVDTATNAIETTISLPGYANFLATASGILPVATTPFAKYTPQLLVAPKLNAYSMAASFTLGTSSQPLSPTTQTLTLTVGALTVTVPAGAIVQPSPKLGLYTYDGVINGEKFGLVLTGQKNGPWGIVAVGSHAFTSSTAPLPVNLTIGTSSGTATIRPVVAAQVMSLK</sequence>
<dbReference type="RefSeq" id="WP_169490175.1">
    <property type="nucleotide sequence ID" value="NZ_JABBGJ010000053.1"/>
</dbReference>
<dbReference type="SUPFAM" id="SSF50969">
    <property type="entry name" value="YVTN repeat-like/Quinoprotein amine dehydrogenase"/>
    <property type="match status" value="1"/>
</dbReference>
<evidence type="ECO:0000313" key="2">
    <source>
        <dbReference type="EMBL" id="NMM03426.1"/>
    </source>
</evidence>
<proteinExistence type="predicted"/>
<comment type="caution">
    <text evidence="2">The sequence shown here is derived from an EMBL/GenBank/DDBJ whole genome shotgun (WGS) entry which is preliminary data.</text>
</comment>
<feature type="chain" id="PRO_5032979629" evidence="1">
    <location>
        <begin position="33"/>
        <end position="485"/>
    </location>
</feature>
<keyword evidence="1" id="KW-0732">Signal</keyword>
<accession>A0A848IQY1</accession>
<dbReference type="EMBL" id="JABBGJ010000053">
    <property type="protein sequence ID" value="NMM03426.1"/>
    <property type="molecule type" value="Genomic_DNA"/>
</dbReference>
<dbReference type="InterPro" id="IPR051200">
    <property type="entry name" value="Host-pathogen_enzymatic-act"/>
</dbReference>
<dbReference type="InterPro" id="IPR015943">
    <property type="entry name" value="WD40/YVTN_repeat-like_dom_sf"/>
</dbReference>
<dbReference type="Proteomes" id="UP000544134">
    <property type="component" value="Unassembled WGS sequence"/>
</dbReference>
<dbReference type="PANTHER" id="PTHR47197:SF3">
    <property type="entry name" value="DIHYDRO-HEME D1 DEHYDROGENASE"/>
    <property type="match status" value="1"/>
</dbReference>
<dbReference type="Gene3D" id="2.130.10.10">
    <property type="entry name" value="YVTN repeat-like/Quinoprotein amine dehydrogenase"/>
    <property type="match status" value="2"/>
</dbReference>